<dbReference type="RefSeq" id="WP_006916854.1">
    <property type="nucleotide sequence ID" value="NZ_GG698804.1"/>
</dbReference>
<dbReference type="Proteomes" id="UP000003987">
    <property type="component" value="Unassembled WGS sequence"/>
</dbReference>
<keyword evidence="3" id="KW-1185">Reference proteome</keyword>
<dbReference type="InterPro" id="IPR011249">
    <property type="entry name" value="Metalloenz_LuxS/M16"/>
</dbReference>
<dbReference type="GO" id="GO:0016787">
    <property type="term" value="F:hydrolase activity"/>
    <property type="evidence" value="ECO:0007669"/>
    <property type="project" value="UniProtKB-KW"/>
</dbReference>
<evidence type="ECO:0000313" key="3">
    <source>
        <dbReference type="Proteomes" id="UP000003987"/>
    </source>
</evidence>
<accession>C7XWL4</accession>
<dbReference type="InterPro" id="IPR007863">
    <property type="entry name" value="Peptidase_M16_C"/>
</dbReference>
<reference evidence="2 3" key="1">
    <citation type="submission" date="2009-06" db="EMBL/GenBank/DDBJ databases">
        <title>The Genome Sequence of Lactobacillus coleohominis strain 101-4-CHN.</title>
        <authorList>
            <consortium name="The Broad Institute Genome Sequencing Platform"/>
            <person name="Ward D."/>
            <person name="Young S.K."/>
            <person name="Zeng Q."/>
            <person name="Koehrsen M."/>
            <person name="Alvarado L."/>
            <person name="Berlin A."/>
            <person name="Borenstein D."/>
            <person name="Chen Z."/>
            <person name="Engels R."/>
            <person name="Freedman E."/>
            <person name="Gellesch M."/>
            <person name="Goldberg J."/>
            <person name="Griggs A."/>
            <person name="Gujja S."/>
            <person name="Heiman D."/>
            <person name="Hepburn T."/>
            <person name="Howarth C."/>
            <person name="Jen D."/>
            <person name="Larson L."/>
            <person name="Lewis B."/>
            <person name="Mehta T."/>
            <person name="Park D."/>
            <person name="Pearson M."/>
            <person name="Roberts A."/>
            <person name="Saif S."/>
            <person name="Shea T."/>
            <person name="Shenoy N."/>
            <person name="Sisk P."/>
            <person name="Stolte C."/>
            <person name="Sykes S."/>
            <person name="Walk T."/>
            <person name="White J."/>
            <person name="Yandava C."/>
            <person name="Liu Y."/>
            <person name="Xu Q."/>
            <person name="Lander E."/>
            <person name="Nusbaum C."/>
            <person name="Galagan J."/>
            <person name="Birren B."/>
        </authorList>
    </citation>
    <scope>NUCLEOTIDE SEQUENCE [LARGE SCALE GENOMIC DNA]</scope>
    <source>
        <strain evidence="2 3">101-4-CHN</strain>
    </source>
</reference>
<dbReference type="OrthoDB" id="9762085at2"/>
<evidence type="ECO:0000313" key="2">
    <source>
        <dbReference type="EMBL" id="EEU30012.1"/>
    </source>
</evidence>
<organism evidence="2 3">
    <name type="scientific">Limosilactobacillus coleohominis 101-4-CHN</name>
    <dbReference type="NCBI Taxonomy" id="575594"/>
    <lineage>
        <taxon>Bacteria</taxon>
        <taxon>Bacillati</taxon>
        <taxon>Bacillota</taxon>
        <taxon>Bacilli</taxon>
        <taxon>Lactobacillales</taxon>
        <taxon>Lactobacillaceae</taxon>
        <taxon>Limosilactobacillus</taxon>
    </lineage>
</organism>
<dbReference type="SUPFAM" id="SSF63411">
    <property type="entry name" value="LuxS/MPP-like metallohydrolase"/>
    <property type="match status" value="2"/>
</dbReference>
<gene>
    <name evidence="2" type="ORF">HMPREF0501_01017</name>
</gene>
<dbReference type="eggNOG" id="COG0612">
    <property type="taxonomic scope" value="Bacteria"/>
</dbReference>
<dbReference type="Gene3D" id="3.30.830.10">
    <property type="entry name" value="Metalloenzyme, LuxS/M16 peptidase-like"/>
    <property type="match status" value="2"/>
</dbReference>
<evidence type="ECO:0000259" key="1">
    <source>
        <dbReference type="Pfam" id="PF05193"/>
    </source>
</evidence>
<proteinExistence type="predicted"/>
<keyword evidence="2" id="KW-0378">Hydrolase</keyword>
<feature type="domain" description="Peptidase M16 C-terminal" evidence="1">
    <location>
        <begin position="186"/>
        <end position="353"/>
    </location>
</feature>
<dbReference type="NCBIfam" id="NF047422">
    <property type="entry name" value="YfmF_fam"/>
    <property type="match status" value="1"/>
</dbReference>
<dbReference type="EC" id="3.4.24.-" evidence="2"/>
<dbReference type="GO" id="GO:0046872">
    <property type="term" value="F:metal ion binding"/>
    <property type="evidence" value="ECO:0007669"/>
    <property type="project" value="InterPro"/>
</dbReference>
<dbReference type="EMBL" id="GG698804">
    <property type="protein sequence ID" value="EEU30012.1"/>
    <property type="molecule type" value="Genomic_DNA"/>
</dbReference>
<dbReference type="HOGENOM" id="CLU_052943_1_0_9"/>
<sequence length="415" mass="47200">MQIELVKGVHLTIIPTTKYTTTKILVNFATKQTLTNSSVRNVLVNLLVNATANYPNQTVLARKLATMYGAELDGYVTRVGTTHNVRLNLSFVNQHLAPQMRINDALDLMQELIFNPLRDQDELSPQSWQLQRDNIAATLSSWEDDKQYLAAKRLLDLYFTKGSVMKVPSTGTAEMVTKVLNREIVRAYQNMLAKDQVEIIIEGDVDADQVKRALRQWPWQARSSFETDVFYHQPVWSNVQVGSHQIDIQQAKLDLAYSFPVYFMDHDYYPALVMNGLFGGGPYSLLFKNVRERASLAYYASTGYRPFAGYLFVQSGINSQDRQRTQQLIGDQLKAIQDGQINISDLKQVKKNLINGYLVSQDNPNHLVERALISNLTGLHLPANPVELIQSVDRQQVSDVAQKLKLQAEYFLDRR</sequence>
<dbReference type="AlphaFoldDB" id="C7XWL4"/>
<protein>
    <submittedName>
        <fullName evidence="2">Peptidase M16 inactive domain protein</fullName>
        <ecNumber evidence="2">3.4.24.-</ecNumber>
    </submittedName>
</protein>
<name>C7XWL4_9LACO</name>
<dbReference type="STRING" id="575594.HMPREF0501_01017"/>
<dbReference type="Pfam" id="PF05193">
    <property type="entry name" value="Peptidase_M16_C"/>
    <property type="match status" value="1"/>
</dbReference>